<feature type="region of interest" description="Disordered" evidence="1">
    <location>
        <begin position="806"/>
        <end position="840"/>
    </location>
</feature>
<name>A0A8T9CC04_9HELO</name>
<dbReference type="OrthoDB" id="5420387at2759"/>
<feature type="compositionally biased region" description="Low complexity" evidence="1">
    <location>
        <begin position="829"/>
        <end position="840"/>
    </location>
</feature>
<dbReference type="EMBL" id="QGMK01000227">
    <property type="protein sequence ID" value="TVY83148.1"/>
    <property type="molecule type" value="Genomic_DNA"/>
</dbReference>
<dbReference type="PANTHER" id="PTHR42345">
    <property type="entry name" value="TPR_REGION DOMAIN-CONTAINING PROTEIN"/>
    <property type="match status" value="1"/>
</dbReference>
<dbReference type="Proteomes" id="UP000469558">
    <property type="component" value="Unassembled WGS sequence"/>
</dbReference>
<feature type="region of interest" description="Disordered" evidence="1">
    <location>
        <begin position="1"/>
        <end position="116"/>
    </location>
</feature>
<accession>A0A8T9CC04</accession>
<reference evidence="2 3" key="1">
    <citation type="submission" date="2018-05" db="EMBL/GenBank/DDBJ databases">
        <title>Genome sequencing and assembly of the regulated plant pathogen Lachnellula willkommii and related sister species for the development of diagnostic species identification markers.</title>
        <authorList>
            <person name="Giroux E."/>
            <person name="Bilodeau G."/>
        </authorList>
    </citation>
    <scope>NUCLEOTIDE SEQUENCE [LARGE SCALE GENOMIC DNA]</scope>
    <source>
        <strain evidence="2 3">CBS 268.59</strain>
    </source>
</reference>
<proteinExistence type="predicted"/>
<evidence type="ECO:0000313" key="3">
    <source>
        <dbReference type="Proteomes" id="UP000469558"/>
    </source>
</evidence>
<feature type="compositionally biased region" description="Polar residues" evidence="1">
    <location>
        <begin position="50"/>
        <end position="87"/>
    </location>
</feature>
<organism evidence="2 3">
    <name type="scientific">Lachnellula suecica</name>
    <dbReference type="NCBI Taxonomy" id="602035"/>
    <lineage>
        <taxon>Eukaryota</taxon>
        <taxon>Fungi</taxon>
        <taxon>Dikarya</taxon>
        <taxon>Ascomycota</taxon>
        <taxon>Pezizomycotina</taxon>
        <taxon>Leotiomycetes</taxon>
        <taxon>Helotiales</taxon>
        <taxon>Lachnaceae</taxon>
        <taxon>Lachnellula</taxon>
    </lineage>
</organism>
<gene>
    <name evidence="2" type="ORF">LSUE1_G002654</name>
</gene>
<comment type="caution">
    <text evidence="2">The sequence shown here is derived from an EMBL/GenBank/DDBJ whole genome shotgun (WGS) entry which is preliminary data.</text>
</comment>
<evidence type="ECO:0008006" key="4">
    <source>
        <dbReference type="Google" id="ProtNLM"/>
    </source>
</evidence>
<dbReference type="PANTHER" id="PTHR42345:SF2">
    <property type="entry name" value="HELICASE-LIKE PROTEIN"/>
    <property type="match status" value="1"/>
</dbReference>
<keyword evidence="3" id="KW-1185">Reference proteome</keyword>
<feature type="region of interest" description="Disordered" evidence="1">
    <location>
        <begin position="869"/>
        <end position="889"/>
    </location>
</feature>
<evidence type="ECO:0000256" key="1">
    <source>
        <dbReference type="SAM" id="MobiDB-lite"/>
    </source>
</evidence>
<sequence length="973" mass="107411">MPSFSFLRSSRRQSQQTDIDRDGSGSLDQDSTEKARRRLSKRDYFRSLLKRTSITPETNSSRGSQHLQSNPRESIIPTSPEMSTTPRTPKPDQNKPLPRRPPPGTPQAEEPKPSKKLERIISPIVLADLHKLFSGAPQFLARSEGHHHTGAPHPSVAFPWNSELEVRDLRDHAQIHDEAWSYITAWPHLTLHVSSNPQALKEHHEKHTAHFTPRCRERPNMLSMQGIERGTIGYAAALELGVADALNEPEGPDKSPEEISQYRRKFLNDKEGLRPLTDSALIDRLMSVSETYHEDPLKHSRQNVEPLYTELFTQVLYPPTTVTQPHDPLGLQVQIEALIHVLAAPNVWIDFGLVEWRIRVGQILWAPESELGDEIAVNNEVMHEPGTQKYWLLLQILLSCELLLRLDAISMNIDHHLDNPTPQELRRFDKEAKPSIRWSLILARRWLENIQLVRPNPEATAEKKAAAGWLASLTGSSGNATKPTETVDVLQFHGRNDSRQLTGLLHFAQKIGWPDLDDITAKVSGNGITISDSIQSSPAETPMSVSTQLSSSYFANRRPGARRGTSTQKRLSAFVHSAGWLSNSYISGLIMPGESLSHFLISTLLEHDETAVFKLGDEANLCGGFIYSGKSFWSKACLVGRVLAARKGATECMGWVTSDVLPNGPGESWVDIEVDTVSQDVSDQQADKPRIWHKSAIETNGNVIGGADPSTVLPGDFVLPSNESVQQPLVVNFESLDLFAAADSVRTSMEETATPSTSFSRLPKLVTYSAMMKFTIKVDGEEGKEVNLALTFDIHFVTAHPCAPSSHTDVLKSPTSPSFHTANESPQKSPGSPGSPLLRGGHPLHKAFTYSRVAIFDVLSMSSSLPFSSLLSPPQSPGPTQSSTHTTSSSIPKVLVIDCTDTTTSSFPTRSMLTQQIGQSQKHKFGSDLEMLARALCAERGWNALVSRRGRGCLSCAIREASALGWRVVLRVA</sequence>
<protein>
    <recommendedName>
        <fullName evidence="4">Helicase-like protein</fullName>
    </recommendedName>
</protein>
<evidence type="ECO:0000313" key="2">
    <source>
        <dbReference type="EMBL" id="TVY83148.1"/>
    </source>
</evidence>
<dbReference type="AlphaFoldDB" id="A0A8T9CC04"/>
<feature type="compositionally biased region" description="Polar residues" evidence="1">
    <location>
        <begin position="806"/>
        <end position="828"/>
    </location>
</feature>